<evidence type="ECO:0000256" key="2">
    <source>
        <dbReference type="ARBA" id="ARBA00022679"/>
    </source>
</evidence>
<keyword evidence="1" id="KW-0489">Methyltransferase</keyword>
<dbReference type="EMBL" id="AMFJ01000130">
    <property type="protein sequence ID" value="EKE29661.1"/>
    <property type="molecule type" value="Genomic_DNA"/>
</dbReference>
<dbReference type="CDD" id="cd02440">
    <property type="entry name" value="AdoMet_MTases"/>
    <property type="match status" value="1"/>
</dbReference>
<comment type="caution">
    <text evidence="3">The sequence shown here is derived from an EMBL/GenBank/DDBJ whole genome shotgun (WGS) entry which is preliminary data.</text>
</comment>
<dbReference type="SUPFAM" id="SSF53335">
    <property type="entry name" value="S-adenosyl-L-methionine-dependent methyltransferases"/>
    <property type="match status" value="1"/>
</dbReference>
<dbReference type="PANTHER" id="PTHR13069">
    <property type="entry name" value="ALKYLATED DNA REPAIR PROTEIN ALKB HOMOLOG 8"/>
    <property type="match status" value="1"/>
</dbReference>
<evidence type="ECO:0000313" key="3">
    <source>
        <dbReference type="EMBL" id="EKE29661.1"/>
    </source>
</evidence>
<reference evidence="3" key="1">
    <citation type="journal article" date="2012" name="Science">
        <title>Fermentation, hydrogen, and sulfur metabolism in multiple uncultivated bacterial phyla.</title>
        <authorList>
            <person name="Wrighton K.C."/>
            <person name="Thomas B.C."/>
            <person name="Sharon I."/>
            <person name="Miller C.S."/>
            <person name="Castelle C.J."/>
            <person name="VerBerkmoes N.C."/>
            <person name="Wilkins M.J."/>
            <person name="Hettich R.L."/>
            <person name="Lipton M.S."/>
            <person name="Williams K.H."/>
            <person name="Long P.E."/>
            <person name="Banfield J.F."/>
        </authorList>
    </citation>
    <scope>NUCLEOTIDE SEQUENCE [LARGE SCALE GENOMIC DNA]</scope>
</reference>
<accession>K2FEQ4</accession>
<dbReference type="InterPro" id="IPR051422">
    <property type="entry name" value="AlkB_tRNA_MeTrf/Diox"/>
</dbReference>
<gene>
    <name evidence="3" type="ORF">ACD_2C00130G0012</name>
</gene>
<dbReference type="InterPro" id="IPR029063">
    <property type="entry name" value="SAM-dependent_MTases_sf"/>
</dbReference>
<organism evidence="3">
    <name type="scientific">uncultured bacterium</name>
    <name type="common">gcode 4</name>
    <dbReference type="NCBI Taxonomy" id="1234023"/>
    <lineage>
        <taxon>Bacteria</taxon>
        <taxon>environmental samples</taxon>
    </lineage>
</organism>
<dbReference type="AlphaFoldDB" id="K2FEQ4"/>
<evidence type="ECO:0008006" key="4">
    <source>
        <dbReference type="Google" id="ProtNLM"/>
    </source>
</evidence>
<dbReference type="Gene3D" id="3.40.50.150">
    <property type="entry name" value="Vaccinia Virus protein VP39"/>
    <property type="match status" value="1"/>
</dbReference>
<proteinExistence type="predicted"/>
<dbReference type="Pfam" id="PF13489">
    <property type="entry name" value="Methyltransf_23"/>
    <property type="match status" value="1"/>
</dbReference>
<dbReference type="GO" id="GO:0032259">
    <property type="term" value="P:methylation"/>
    <property type="evidence" value="ECO:0007669"/>
    <property type="project" value="UniProtKB-KW"/>
</dbReference>
<sequence>MKEYDNFSETFAKSRKNMHWPEIEYFLDVLGQPGKVNVLDIWCGSWRLLPYLGKALPDFWYLWIDSSSWMINEAKKEHPSYEFQTLDMTELDKIKTKFDRVFFIASFHHLDTPEKRLDTLIKLKNILSPDWIAYMTNWNLLWDRNFSKYMNAHRWNWDFDIKIWKHSRYYHSFSEAELGNLFSLSGFTVIENRVFEWGNNLISIIKA</sequence>
<dbReference type="GO" id="GO:0008168">
    <property type="term" value="F:methyltransferase activity"/>
    <property type="evidence" value="ECO:0007669"/>
    <property type="project" value="UniProtKB-KW"/>
</dbReference>
<name>K2FEQ4_9BACT</name>
<evidence type="ECO:0000256" key="1">
    <source>
        <dbReference type="ARBA" id="ARBA00022603"/>
    </source>
</evidence>
<keyword evidence="2" id="KW-0808">Transferase</keyword>
<dbReference type="PANTHER" id="PTHR13069:SF21">
    <property type="entry name" value="ALKYLATED DNA REPAIR PROTEIN ALKB HOMOLOG 8"/>
    <property type="match status" value="1"/>
</dbReference>
<protein>
    <recommendedName>
        <fullName evidence="4">Methyltransferase domain-containing protein</fullName>
    </recommendedName>
</protein>